<feature type="transmembrane region" description="Helical" evidence="9">
    <location>
        <begin position="6"/>
        <end position="30"/>
    </location>
</feature>
<dbReference type="Proteomes" id="UP000198500">
    <property type="component" value="Unassembled WGS sequence"/>
</dbReference>
<evidence type="ECO:0000256" key="1">
    <source>
        <dbReference type="ARBA" id="ARBA00004651"/>
    </source>
</evidence>
<comment type="similarity">
    <text evidence="2 8">Belongs to the ABC-3 integral membrane protein family.</text>
</comment>
<evidence type="ECO:0000256" key="2">
    <source>
        <dbReference type="ARBA" id="ARBA00008034"/>
    </source>
</evidence>
<dbReference type="EMBL" id="FNNI01000007">
    <property type="protein sequence ID" value="SDX84652.1"/>
    <property type="molecule type" value="Genomic_DNA"/>
</dbReference>
<evidence type="ECO:0000313" key="10">
    <source>
        <dbReference type="EMBL" id="SDX84652.1"/>
    </source>
</evidence>
<organism evidence="10 11">
    <name type="scientific">Aidingimonas halophila</name>
    <dbReference type="NCBI Taxonomy" id="574349"/>
    <lineage>
        <taxon>Bacteria</taxon>
        <taxon>Pseudomonadati</taxon>
        <taxon>Pseudomonadota</taxon>
        <taxon>Gammaproteobacteria</taxon>
        <taxon>Oceanospirillales</taxon>
        <taxon>Halomonadaceae</taxon>
        <taxon>Aidingimonas</taxon>
    </lineage>
</organism>
<keyword evidence="6 9" id="KW-1133">Transmembrane helix</keyword>
<evidence type="ECO:0000256" key="5">
    <source>
        <dbReference type="ARBA" id="ARBA00022692"/>
    </source>
</evidence>
<sequence>MSSDFLILSLAPLLVAIISSMSCALLGNFLVLRRQSLIGDAISHVALPGIVASFLITGTLAASAMMIGAGVAAIVTLVLIEAIKRLGRVESSAAMGVAFTAIFALGVLMLEMSDASGVHIDVQHALYGNLESLIWFEGLDWTALFDPAALAELPPQLPRVAWVGLLVAIFVVVAWRPLVIGSFDPAFAASVRAHPLLTDVTLVIMVAITAIAAFEAVGSILVIAMFICPAASARLMTDRLLPQIAWSQVFAFASAVLGYVLAGYGPGWFGHDVSLSAAGMIASVSGIILLFACLFGPRRHGAMARMAAD</sequence>
<dbReference type="OrthoDB" id="9804300at2"/>
<evidence type="ECO:0000256" key="9">
    <source>
        <dbReference type="SAM" id="Phobius"/>
    </source>
</evidence>
<name>A0A1H3F0V9_9GAMM</name>
<feature type="transmembrane region" description="Helical" evidence="9">
    <location>
        <begin position="37"/>
        <end position="56"/>
    </location>
</feature>
<dbReference type="RefSeq" id="WP_092571151.1">
    <property type="nucleotide sequence ID" value="NZ_BMXH01000006.1"/>
</dbReference>
<keyword evidence="4" id="KW-1003">Cell membrane</keyword>
<feature type="transmembrane region" description="Helical" evidence="9">
    <location>
        <begin position="195"/>
        <end position="214"/>
    </location>
</feature>
<keyword evidence="5 8" id="KW-0812">Transmembrane</keyword>
<dbReference type="PANTHER" id="PTHR30477">
    <property type="entry name" value="ABC-TRANSPORTER METAL-BINDING PROTEIN"/>
    <property type="match status" value="1"/>
</dbReference>
<proteinExistence type="inferred from homology"/>
<dbReference type="InterPro" id="IPR001626">
    <property type="entry name" value="ABC_TroCD"/>
</dbReference>
<dbReference type="GO" id="GO:0043190">
    <property type="term" value="C:ATP-binding cassette (ABC) transporter complex"/>
    <property type="evidence" value="ECO:0007669"/>
    <property type="project" value="InterPro"/>
</dbReference>
<feature type="transmembrane region" description="Helical" evidence="9">
    <location>
        <begin position="92"/>
        <end position="110"/>
    </location>
</feature>
<evidence type="ECO:0000256" key="3">
    <source>
        <dbReference type="ARBA" id="ARBA00022448"/>
    </source>
</evidence>
<feature type="transmembrane region" description="Helical" evidence="9">
    <location>
        <begin position="275"/>
        <end position="296"/>
    </location>
</feature>
<evidence type="ECO:0000256" key="4">
    <source>
        <dbReference type="ARBA" id="ARBA00022475"/>
    </source>
</evidence>
<dbReference type="InterPro" id="IPR037294">
    <property type="entry name" value="ABC_BtuC-like"/>
</dbReference>
<reference evidence="10 11" key="1">
    <citation type="submission" date="2016-10" db="EMBL/GenBank/DDBJ databases">
        <authorList>
            <person name="de Groot N.N."/>
        </authorList>
    </citation>
    <scope>NUCLEOTIDE SEQUENCE [LARGE SCALE GENOMIC DNA]</scope>
    <source>
        <strain evidence="10 11">DSM 19219</strain>
    </source>
</reference>
<dbReference type="PANTHER" id="PTHR30477:SF8">
    <property type="entry name" value="METAL TRANSPORT SYSTEM MEMBRANE PROTEIN CT_070-RELATED"/>
    <property type="match status" value="1"/>
</dbReference>
<evidence type="ECO:0000256" key="7">
    <source>
        <dbReference type="ARBA" id="ARBA00023136"/>
    </source>
</evidence>
<dbReference type="STRING" id="574349.SAMN05443545_107315"/>
<keyword evidence="11" id="KW-1185">Reference proteome</keyword>
<feature type="transmembrane region" description="Helical" evidence="9">
    <location>
        <begin position="160"/>
        <end position="183"/>
    </location>
</feature>
<dbReference type="Pfam" id="PF00950">
    <property type="entry name" value="ABC-3"/>
    <property type="match status" value="2"/>
</dbReference>
<dbReference type="SUPFAM" id="SSF81345">
    <property type="entry name" value="ABC transporter involved in vitamin B12 uptake, BtuC"/>
    <property type="match status" value="1"/>
</dbReference>
<keyword evidence="3 8" id="KW-0813">Transport</keyword>
<protein>
    <submittedName>
        <fullName evidence="10">Manganese/zinc/iron transport system permease protein</fullName>
    </submittedName>
</protein>
<dbReference type="Gene3D" id="1.10.3470.10">
    <property type="entry name" value="ABC transporter involved in vitamin B12 uptake, BtuC"/>
    <property type="match status" value="1"/>
</dbReference>
<dbReference type="AlphaFoldDB" id="A0A1H3F0V9"/>
<dbReference type="GO" id="GO:0010043">
    <property type="term" value="P:response to zinc ion"/>
    <property type="evidence" value="ECO:0007669"/>
    <property type="project" value="TreeGrafter"/>
</dbReference>
<keyword evidence="7 9" id="KW-0472">Membrane</keyword>
<accession>A0A1H3F0V9</accession>
<feature type="transmembrane region" description="Helical" evidence="9">
    <location>
        <begin position="249"/>
        <end position="269"/>
    </location>
</feature>
<evidence type="ECO:0000256" key="8">
    <source>
        <dbReference type="RuleBase" id="RU003943"/>
    </source>
</evidence>
<gene>
    <name evidence="10" type="ORF">SAMN05443545_107315</name>
</gene>
<comment type="subcellular location">
    <subcellularLocation>
        <location evidence="1 8">Cell membrane</location>
        <topology evidence="1 8">Multi-pass membrane protein</topology>
    </subcellularLocation>
</comment>
<dbReference type="GO" id="GO:0055085">
    <property type="term" value="P:transmembrane transport"/>
    <property type="evidence" value="ECO:0007669"/>
    <property type="project" value="InterPro"/>
</dbReference>
<evidence type="ECO:0000313" key="11">
    <source>
        <dbReference type="Proteomes" id="UP000198500"/>
    </source>
</evidence>
<evidence type="ECO:0000256" key="6">
    <source>
        <dbReference type="ARBA" id="ARBA00022989"/>
    </source>
</evidence>